<sequence>MTLFKQFAGTSLYFVQRPTISAVDLADAEKRYWAEVSPFIAARKTEFLTGRVLAEQQLANFGVANIKLSVAAQGYPIWPEAFVGSISHDRQCYGVALALKKHQAYLGFDIHFALPLPQIQRIYSRFTATDSLTVQQATAKTSLALCVFLNMLWCAKEAAYKTLPVYMQSSGVSAVSLVHVELICDTTFCFIFNAPASASRQVLVTMLEGYAVAICAENLNDWLYFPPFLKKTAGLNGTN</sequence>
<evidence type="ECO:0000259" key="1">
    <source>
        <dbReference type="Pfam" id="PF17837"/>
    </source>
</evidence>
<dbReference type="InterPro" id="IPR003542">
    <property type="entry name" value="Enbac_synth_compD-like"/>
</dbReference>
<evidence type="ECO:0000313" key="3">
    <source>
        <dbReference type="Proteomes" id="UP000663814"/>
    </source>
</evidence>
<dbReference type="Pfam" id="PF17837">
    <property type="entry name" value="4PPT_N"/>
    <property type="match status" value="1"/>
</dbReference>
<dbReference type="Proteomes" id="UP000663814">
    <property type="component" value="Unassembled WGS sequence"/>
</dbReference>
<comment type="caution">
    <text evidence="2">The sequence shown here is derived from an EMBL/GenBank/DDBJ whole genome shotgun (WGS) entry which is preliminary data.</text>
</comment>
<reference evidence="2 3" key="1">
    <citation type="submission" date="2021-08" db="EMBL/GenBank/DDBJ databases">
        <title>Rheinheimera aquimaris sp. nov., isolated from seawater of the East Sea in Korea.</title>
        <authorList>
            <person name="Kim K.H."/>
            <person name="Wenting R."/>
            <person name="Kim K.R."/>
            <person name="Jeon C.O."/>
        </authorList>
    </citation>
    <scope>NUCLEOTIDE SEQUENCE [LARGE SCALE GENOMIC DNA]</scope>
    <source>
        <strain evidence="2 3">MA-13</strain>
    </source>
</reference>
<evidence type="ECO:0000313" key="2">
    <source>
        <dbReference type="EMBL" id="MBZ9610337.1"/>
    </source>
</evidence>
<dbReference type="SUPFAM" id="SSF56214">
    <property type="entry name" value="4'-phosphopantetheinyl transferase"/>
    <property type="match status" value="1"/>
</dbReference>
<proteinExistence type="predicted"/>
<feature type="domain" description="4'-phosphopantetheinyl transferase N-terminal" evidence="1">
    <location>
        <begin position="40"/>
        <end position="97"/>
    </location>
</feature>
<accession>A0ABS7X6W4</accession>
<dbReference type="RefSeq" id="WP_205310125.1">
    <property type="nucleotide sequence ID" value="NZ_JAERPS020000001.1"/>
</dbReference>
<dbReference type="EMBL" id="JAERPS020000001">
    <property type="protein sequence ID" value="MBZ9610337.1"/>
    <property type="molecule type" value="Genomic_DNA"/>
</dbReference>
<dbReference type="InterPro" id="IPR041354">
    <property type="entry name" value="4PPT_N"/>
</dbReference>
<keyword evidence="3" id="KW-1185">Reference proteome</keyword>
<dbReference type="PRINTS" id="PR01399">
    <property type="entry name" value="ENTSNTHTASED"/>
</dbReference>
<dbReference type="InterPro" id="IPR037143">
    <property type="entry name" value="4-PPantetheinyl_Trfase_dom_sf"/>
</dbReference>
<dbReference type="PANTHER" id="PTHR38096:SF1">
    <property type="entry name" value="ENTEROBACTIN SYNTHASE COMPONENT D"/>
    <property type="match status" value="1"/>
</dbReference>
<name>A0ABS7X6W4_9GAMM</name>
<organism evidence="2 3">
    <name type="scientific">Rheinheimera maricola</name>
    <dbReference type="NCBI Taxonomy" id="2793282"/>
    <lineage>
        <taxon>Bacteria</taxon>
        <taxon>Pseudomonadati</taxon>
        <taxon>Pseudomonadota</taxon>
        <taxon>Gammaproteobacteria</taxon>
        <taxon>Chromatiales</taxon>
        <taxon>Chromatiaceae</taxon>
        <taxon>Rheinheimera</taxon>
    </lineage>
</organism>
<dbReference type="PANTHER" id="PTHR38096">
    <property type="entry name" value="ENTEROBACTIN SYNTHASE COMPONENT D"/>
    <property type="match status" value="1"/>
</dbReference>
<gene>
    <name evidence="2" type="ORF">I4W93_001885</name>
</gene>
<protein>
    <recommendedName>
        <fullName evidence="1">4'-phosphopantetheinyl transferase N-terminal domain-containing protein</fullName>
    </recommendedName>
</protein>